<name>A0ACC2CAV2_DIPCM</name>
<evidence type="ECO:0000313" key="1">
    <source>
        <dbReference type="EMBL" id="KAJ7539091.1"/>
    </source>
</evidence>
<comment type="caution">
    <text evidence="1">The sequence shown here is derived from an EMBL/GenBank/DDBJ whole genome shotgun (WGS) entry which is preliminary data.</text>
</comment>
<dbReference type="EMBL" id="CM055102">
    <property type="protein sequence ID" value="KAJ7539091.1"/>
    <property type="molecule type" value="Genomic_DNA"/>
</dbReference>
<accession>A0ACC2CAV2</accession>
<organism evidence="1 2">
    <name type="scientific">Diphasiastrum complanatum</name>
    <name type="common">Issler's clubmoss</name>
    <name type="synonym">Lycopodium complanatum</name>
    <dbReference type="NCBI Taxonomy" id="34168"/>
    <lineage>
        <taxon>Eukaryota</taxon>
        <taxon>Viridiplantae</taxon>
        <taxon>Streptophyta</taxon>
        <taxon>Embryophyta</taxon>
        <taxon>Tracheophyta</taxon>
        <taxon>Lycopodiopsida</taxon>
        <taxon>Lycopodiales</taxon>
        <taxon>Lycopodiaceae</taxon>
        <taxon>Lycopodioideae</taxon>
        <taxon>Diphasiastrum</taxon>
    </lineage>
</organism>
<keyword evidence="2" id="KW-1185">Reference proteome</keyword>
<protein>
    <submittedName>
        <fullName evidence="1">Uncharacterized protein</fullName>
    </submittedName>
</protein>
<reference evidence="2" key="1">
    <citation type="journal article" date="2024" name="Proc. Natl. Acad. Sci. U.S.A.">
        <title>Extraordinary preservation of gene collinearity over three hundred million years revealed in homosporous lycophytes.</title>
        <authorList>
            <person name="Li C."/>
            <person name="Wickell D."/>
            <person name="Kuo L.Y."/>
            <person name="Chen X."/>
            <person name="Nie B."/>
            <person name="Liao X."/>
            <person name="Peng D."/>
            <person name="Ji J."/>
            <person name="Jenkins J."/>
            <person name="Williams M."/>
            <person name="Shu S."/>
            <person name="Plott C."/>
            <person name="Barry K."/>
            <person name="Rajasekar S."/>
            <person name="Grimwood J."/>
            <person name="Han X."/>
            <person name="Sun S."/>
            <person name="Hou Z."/>
            <person name="He W."/>
            <person name="Dai G."/>
            <person name="Sun C."/>
            <person name="Schmutz J."/>
            <person name="Leebens-Mack J.H."/>
            <person name="Li F.W."/>
            <person name="Wang L."/>
        </authorList>
    </citation>
    <scope>NUCLEOTIDE SEQUENCE [LARGE SCALE GENOMIC DNA]</scope>
    <source>
        <strain evidence="2">cv. PW_Plant_1</strain>
    </source>
</reference>
<dbReference type="Proteomes" id="UP001162992">
    <property type="component" value="Chromosome 11"/>
</dbReference>
<gene>
    <name evidence="1" type="ORF">O6H91_11G076900</name>
</gene>
<evidence type="ECO:0000313" key="2">
    <source>
        <dbReference type="Proteomes" id="UP001162992"/>
    </source>
</evidence>
<proteinExistence type="predicted"/>
<sequence>MIMAAKAFEYEDFNKFDGVRFPKIWYAGMLQYDGELKLPIHYLVSPPEIERTLGEYFVHNGIRTFACRLASIQFSWHVGLDNLFQTTWQIMRS</sequence>